<evidence type="ECO:0000313" key="4">
    <source>
        <dbReference type="Proteomes" id="UP000180280"/>
    </source>
</evidence>
<accession>A0A1S1X1Q9</accession>
<sequence>MLTMRYQIQLPADYAMSAIEKRIAERGHLTDGLPGLAFKAYLYGAKGDEETRSASNSYAPFYLWRRAEGMRDFLSGPGFAGLCEAFGRPAVEGGLAWCGEWREDVPAARFAMVERLPLDAGLALESERAIQADWRRRQLAAPDVLAAVAGFDPAGWALTRLLLLRGLPAAMPSSGALLYRVGRISPGGRD</sequence>
<evidence type="ECO:0000313" key="2">
    <source>
        <dbReference type="EMBL" id="OHX17039.1"/>
    </source>
</evidence>
<keyword evidence="4" id="KW-1185">Reference proteome</keyword>
<protein>
    <recommendedName>
        <fullName evidence="5">DUF4865 domain-containing protein</fullName>
    </recommendedName>
</protein>
<dbReference type="EMBL" id="MKCS01000001">
    <property type="protein sequence ID" value="OHX13330.1"/>
    <property type="molecule type" value="Genomic_DNA"/>
</dbReference>
<dbReference type="Pfam" id="PF16157">
    <property type="entry name" value="DUF4865"/>
    <property type="match status" value="1"/>
</dbReference>
<dbReference type="AlphaFoldDB" id="A0A1S1X1Q9"/>
<organism evidence="1 3">
    <name type="scientific">Chromobacterium sphagni</name>
    <dbReference type="NCBI Taxonomy" id="1903179"/>
    <lineage>
        <taxon>Bacteria</taxon>
        <taxon>Pseudomonadati</taxon>
        <taxon>Pseudomonadota</taxon>
        <taxon>Betaproteobacteria</taxon>
        <taxon>Neisseriales</taxon>
        <taxon>Chromobacteriaceae</taxon>
        <taxon>Chromobacterium</taxon>
    </lineage>
</organism>
<dbReference type="OrthoDB" id="2065010at2"/>
<dbReference type="STRING" id="1903179.BI347_07275"/>
<dbReference type="Proteomes" id="UP000180280">
    <property type="component" value="Unassembled WGS sequence"/>
</dbReference>
<evidence type="ECO:0008006" key="5">
    <source>
        <dbReference type="Google" id="ProtNLM"/>
    </source>
</evidence>
<dbReference type="EMBL" id="MKCT01000072">
    <property type="protein sequence ID" value="OHX17039.1"/>
    <property type="molecule type" value="Genomic_DNA"/>
</dbReference>
<dbReference type="RefSeq" id="WP_071114629.1">
    <property type="nucleotide sequence ID" value="NZ_MKCS01000001.1"/>
</dbReference>
<comment type="caution">
    <text evidence="1">The sequence shown here is derived from an EMBL/GenBank/DDBJ whole genome shotgun (WGS) entry which is preliminary data.</text>
</comment>
<gene>
    <name evidence="2" type="ORF">BI344_12310</name>
    <name evidence="1" type="ORF">BI347_07275</name>
</gene>
<dbReference type="Proteomes" id="UP000180088">
    <property type="component" value="Unassembled WGS sequence"/>
</dbReference>
<evidence type="ECO:0000313" key="3">
    <source>
        <dbReference type="Proteomes" id="UP000180088"/>
    </source>
</evidence>
<proteinExistence type="predicted"/>
<name>A0A1S1X1Q9_9NEIS</name>
<dbReference type="InterPro" id="IPR032349">
    <property type="entry name" value="DUF4865"/>
</dbReference>
<evidence type="ECO:0000313" key="1">
    <source>
        <dbReference type="EMBL" id="OHX13330.1"/>
    </source>
</evidence>
<reference evidence="3 4" key="1">
    <citation type="submission" date="2016-09" db="EMBL/GenBank/DDBJ databases">
        <title>Chromobacterium muskegensis sp. nov., an insecticidal bacterium isolated from Sphagnum bogs.</title>
        <authorList>
            <person name="Sparks M.E."/>
            <person name="Blackburn M.B."/>
            <person name="Gundersen-Rindal D.E."/>
            <person name="Mitchell A."/>
            <person name="Farrar R."/>
            <person name="Kuhar D."/>
        </authorList>
    </citation>
    <scope>NUCLEOTIDE SEQUENCE [LARGE SCALE GENOMIC DNA]</scope>
    <source>
        <strain evidence="2 4">14B-1</strain>
        <strain evidence="1 3">37-2</strain>
    </source>
</reference>